<organism evidence="3 4">
    <name type="scientific">Snodgrassella alvi</name>
    <dbReference type="NCBI Taxonomy" id="1196083"/>
    <lineage>
        <taxon>Bacteria</taxon>
        <taxon>Pseudomonadati</taxon>
        <taxon>Pseudomonadota</taxon>
        <taxon>Betaproteobacteria</taxon>
        <taxon>Neisseriales</taxon>
        <taxon>Neisseriaceae</taxon>
        <taxon>Snodgrassella</taxon>
    </lineage>
</organism>
<keyword evidence="1" id="KW-0238">DNA-binding</keyword>
<dbReference type="PANTHER" id="PTHR46558">
    <property type="entry name" value="TRACRIPTIONAL REGULATORY PROTEIN-RELATED-RELATED"/>
    <property type="match status" value="1"/>
</dbReference>
<evidence type="ECO:0000259" key="2">
    <source>
        <dbReference type="PROSITE" id="PS50943"/>
    </source>
</evidence>
<dbReference type="CDD" id="cd00093">
    <property type="entry name" value="HTH_XRE"/>
    <property type="match status" value="1"/>
</dbReference>
<dbReference type="InterPro" id="IPR010982">
    <property type="entry name" value="Lambda_DNA-bd_dom_sf"/>
</dbReference>
<dbReference type="SMART" id="SM00530">
    <property type="entry name" value="HTH_XRE"/>
    <property type="match status" value="1"/>
</dbReference>
<dbReference type="PANTHER" id="PTHR46558:SF15">
    <property type="entry name" value="HELIX-TURN-HELIX DOMAIN PROTEIN"/>
    <property type="match status" value="1"/>
</dbReference>
<dbReference type="GO" id="GO:0003677">
    <property type="term" value="F:DNA binding"/>
    <property type="evidence" value="ECO:0007669"/>
    <property type="project" value="UniProtKB-KW"/>
</dbReference>
<reference evidence="3 4" key="1">
    <citation type="journal article" date="2017" name="MBio">
        <title>Type VI secretion-mediated competition in the bee gut microbiome.</title>
        <authorList>
            <person name="Steele M.I."/>
            <person name="Kwong W.K."/>
            <person name="Powell J.E."/>
            <person name="Whiteley M."/>
            <person name="Moran N.A."/>
        </authorList>
    </citation>
    <scope>NUCLEOTIDE SEQUENCE [LARGE SCALE GENOMIC DNA]</scope>
    <source>
        <strain evidence="3 4">Ruf1-X</strain>
    </source>
</reference>
<dbReference type="PROSITE" id="PS50943">
    <property type="entry name" value="HTH_CROC1"/>
    <property type="match status" value="1"/>
</dbReference>
<proteinExistence type="predicted"/>
<comment type="caution">
    <text evidence="3">The sequence shown here is derived from an EMBL/GenBank/DDBJ whole genome shotgun (WGS) entry which is preliminary data.</text>
</comment>
<evidence type="ECO:0000313" key="3">
    <source>
        <dbReference type="EMBL" id="PIT47830.1"/>
    </source>
</evidence>
<name>A0A2N9XHM5_9NEIS</name>
<gene>
    <name evidence="3" type="ORF">BHC46_05980</name>
</gene>
<evidence type="ECO:0000313" key="4">
    <source>
        <dbReference type="Proteomes" id="UP000229970"/>
    </source>
</evidence>
<feature type="domain" description="HTH cro/C1-type" evidence="2">
    <location>
        <begin position="4"/>
        <end position="58"/>
    </location>
</feature>
<dbReference type="SUPFAM" id="SSF47413">
    <property type="entry name" value="lambda repressor-like DNA-binding domains"/>
    <property type="match status" value="1"/>
</dbReference>
<protein>
    <recommendedName>
        <fullName evidence="2">HTH cro/C1-type domain-containing protein</fullName>
    </recommendedName>
</protein>
<dbReference type="InterPro" id="IPR001387">
    <property type="entry name" value="Cro/C1-type_HTH"/>
</dbReference>
<dbReference type="EMBL" id="MEIP01000014">
    <property type="protein sequence ID" value="PIT47830.1"/>
    <property type="molecule type" value="Genomic_DNA"/>
</dbReference>
<dbReference type="AlphaFoldDB" id="A0A2N9XHM5"/>
<sequence>MEKLKNLRKLYNYKQKDLAALLGVKPKDISDWELNKSQPELKILRDIAVIFGTSVYDLLSNNLVTTTSWQPWNTDKRIDSFWGHIGILLYNSNVIKWYPVTSATANRVERVLHDDQPDTQSKILAVKTLNNRLLFINKSKIKKISLLDDASDVPKDWELPWDGYQGLGAEEYYNLIEEYFFNYELFCENTSEKLQIIIDELIKKNRITDDNVLELINDVYIYFHDNTTETISIEDASALFNSIMDIEFEISRFIHFEDLNGEIHFIPRESVGLIDTPLYLYKTGFHELSNNE</sequence>
<dbReference type="Gene3D" id="1.10.260.40">
    <property type="entry name" value="lambda repressor-like DNA-binding domains"/>
    <property type="match status" value="1"/>
</dbReference>
<dbReference type="Pfam" id="PF01381">
    <property type="entry name" value="HTH_3"/>
    <property type="match status" value="1"/>
</dbReference>
<evidence type="ECO:0000256" key="1">
    <source>
        <dbReference type="ARBA" id="ARBA00023125"/>
    </source>
</evidence>
<accession>A0A2N9XHM5</accession>
<dbReference type="Proteomes" id="UP000229970">
    <property type="component" value="Unassembled WGS sequence"/>
</dbReference>
<dbReference type="RefSeq" id="WP_100139136.1">
    <property type="nucleotide sequence ID" value="NZ_MEIP01000014.1"/>
</dbReference>